<dbReference type="InterPro" id="IPR003594">
    <property type="entry name" value="HATPase_dom"/>
</dbReference>
<keyword evidence="8 11" id="KW-1133">Transmembrane helix</keyword>
<evidence type="ECO:0000313" key="15">
    <source>
        <dbReference type="Proteomes" id="UP000064137"/>
    </source>
</evidence>
<evidence type="ECO:0000313" key="14">
    <source>
        <dbReference type="EMBL" id="ALZ83441.1"/>
    </source>
</evidence>
<evidence type="ECO:0000256" key="1">
    <source>
        <dbReference type="ARBA" id="ARBA00000085"/>
    </source>
</evidence>
<name>A0A0U4NXR9_9PSED</name>
<dbReference type="SMART" id="SM00388">
    <property type="entry name" value="HisKA"/>
    <property type="match status" value="1"/>
</dbReference>
<dbReference type="SUPFAM" id="SSF47384">
    <property type="entry name" value="Homodimeric domain of signal transducing histidine kinase"/>
    <property type="match status" value="1"/>
</dbReference>
<dbReference type="Pfam" id="PF00512">
    <property type="entry name" value="HisKA"/>
    <property type="match status" value="1"/>
</dbReference>
<evidence type="ECO:0000256" key="3">
    <source>
        <dbReference type="ARBA" id="ARBA00012438"/>
    </source>
</evidence>
<dbReference type="RefSeq" id="WP_059313699.1">
    <property type="nucleotide sequence ID" value="NZ_CP013987.1"/>
</dbReference>
<evidence type="ECO:0000256" key="8">
    <source>
        <dbReference type="ARBA" id="ARBA00022989"/>
    </source>
</evidence>
<dbReference type="GO" id="GO:0005886">
    <property type="term" value="C:plasma membrane"/>
    <property type="evidence" value="ECO:0007669"/>
    <property type="project" value="TreeGrafter"/>
</dbReference>
<dbReference type="Gene3D" id="1.10.287.130">
    <property type="match status" value="1"/>
</dbReference>
<keyword evidence="7 14" id="KW-0418">Kinase</keyword>
<protein>
    <recommendedName>
        <fullName evidence="3">histidine kinase</fullName>
        <ecNumber evidence="3">2.7.13.3</ecNumber>
    </recommendedName>
</protein>
<dbReference type="PROSITE" id="PS50109">
    <property type="entry name" value="HIS_KIN"/>
    <property type="match status" value="1"/>
</dbReference>
<reference evidence="14 15" key="1">
    <citation type="submission" date="2016-01" db="EMBL/GenBank/DDBJ databases">
        <title>Annotation of Pseudomonas oryzihabitans USDA-ARS-USMARC-56511.</title>
        <authorList>
            <person name="Harhay G.P."/>
            <person name="Harhay D.M."/>
            <person name="Smith T.P.L."/>
            <person name="Bono J.L."/>
            <person name="Heaton M.P."/>
            <person name="Clawson M.L."/>
            <person name="Chitko-Mckown C.G."/>
            <person name="Capik S.F."/>
            <person name="DeDonder K.D."/>
            <person name="Apley M.D."/>
            <person name="Lubbers B.V."/>
            <person name="White B.J."/>
            <person name="Larson R.L."/>
        </authorList>
    </citation>
    <scope>NUCLEOTIDE SEQUENCE [LARGE SCALE GENOMIC DNA]</scope>
    <source>
        <strain evidence="14 15">USDA-ARS-USMARC-56511</strain>
    </source>
</reference>
<dbReference type="SUPFAM" id="SSF55874">
    <property type="entry name" value="ATPase domain of HSP90 chaperone/DNA topoisomerase II/histidine kinase"/>
    <property type="match status" value="1"/>
</dbReference>
<evidence type="ECO:0000259" key="12">
    <source>
        <dbReference type="PROSITE" id="PS50109"/>
    </source>
</evidence>
<dbReference type="InterPro" id="IPR050428">
    <property type="entry name" value="TCS_sensor_his_kinase"/>
</dbReference>
<evidence type="ECO:0000256" key="2">
    <source>
        <dbReference type="ARBA" id="ARBA00004370"/>
    </source>
</evidence>
<feature type="domain" description="Histidine kinase" evidence="12">
    <location>
        <begin position="218"/>
        <end position="426"/>
    </location>
</feature>
<proteinExistence type="predicted"/>
<keyword evidence="5" id="KW-0808">Transferase</keyword>
<evidence type="ECO:0000256" key="4">
    <source>
        <dbReference type="ARBA" id="ARBA00022553"/>
    </source>
</evidence>
<dbReference type="InterPro" id="IPR036890">
    <property type="entry name" value="HATPase_C_sf"/>
</dbReference>
<gene>
    <name evidence="14" type="ORF">APT59_04195</name>
</gene>
<keyword evidence="10 11" id="KW-0472">Membrane</keyword>
<dbReference type="EMBL" id="CP013987">
    <property type="protein sequence ID" value="ALZ83441.1"/>
    <property type="molecule type" value="Genomic_DNA"/>
</dbReference>
<dbReference type="InterPro" id="IPR003660">
    <property type="entry name" value="HAMP_dom"/>
</dbReference>
<dbReference type="KEGG" id="por:APT59_04195"/>
<dbReference type="InterPro" id="IPR005467">
    <property type="entry name" value="His_kinase_dom"/>
</dbReference>
<dbReference type="AlphaFoldDB" id="A0A0U4NXR9"/>
<comment type="subcellular location">
    <subcellularLocation>
        <location evidence="2">Membrane</location>
    </subcellularLocation>
</comment>
<dbReference type="Gene3D" id="6.10.340.10">
    <property type="match status" value="1"/>
</dbReference>
<dbReference type="PANTHER" id="PTHR45436">
    <property type="entry name" value="SENSOR HISTIDINE KINASE YKOH"/>
    <property type="match status" value="1"/>
</dbReference>
<feature type="domain" description="HAMP" evidence="13">
    <location>
        <begin position="156"/>
        <end position="210"/>
    </location>
</feature>
<dbReference type="InterPro" id="IPR003661">
    <property type="entry name" value="HisK_dim/P_dom"/>
</dbReference>
<dbReference type="SMART" id="SM00387">
    <property type="entry name" value="HATPase_c"/>
    <property type="match status" value="1"/>
</dbReference>
<dbReference type="Pfam" id="PF02518">
    <property type="entry name" value="HATPase_c"/>
    <property type="match status" value="1"/>
</dbReference>
<feature type="transmembrane region" description="Helical" evidence="11">
    <location>
        <begin position="12"/>
        <end position="34"/>
    </location>
</feature>
<comment type="catalytic activity">
    <reaction evidence="1">
        <text>ATP + protein L-histidine = ADP + protein N-phospho-L-histidine.</text>
        <dbReference type="EC" id="2.7.13.3"/>
    </reaction>
</comment>
<evidence type="ECO:0000256" key="6">
    <source>
        <dbReference type="ARBA" id="ARBA00022692"/>
    </source>
</evidence>
<dbReference type="SMART" id="SM00304">
    <property type="entry name" value="HAMP"/>
    <property type="match status" value="1"/>
</dbReference>
<dbReference type="EC" id="2.7.13.3" evidence="3"/>
<dbReference type="CDD" id="cd00082">
    <property type="entry name" value="HisKA"/>
    <property type="match status" value="1"/>
</dbReference>
<evidence type="ECO:0000256" key="5">
    <source>
        <dbReference type="ARBA" id="ARBA00022679"/>
    </source>
</evidence>
<dbReference type="PRINTS" id="PR00344">
    <property type="entry name" value="BCTRLSENSOR"/>
</dbReference>
<accession>A0A0U4NXR9</accession>
<keyword evidence="9" id="KW-0902">Two-component regulatory system</keyword>
<evidence type="ECO:0000256" key="7">
    <source>
        <dbReference type="ARBA" id="ARBA00022777"/>
    </source>
</evidence>
<evidence type="ECO:0000256" key="10">
    <source>
        <dbReference type="ARBA" id="ARBA00023136"/>
    </source>
</evidence>
<dbReference type="PANTHER" id="PTHR45436:SF16">
    <property type="entry name" value="HISTIDINE KINASE"/>
    <property type="match status" value="1"/>
</dbReference>
<sequence length="429" mass="47978">MEYHLSLSRRIVIAFVLMTFLVGGVFSLGIVAVVHTVEERLISTDLHNELERMVQRDMRRGGQPVLDPDMRLYFVPLAETAQLPDRLRDLPPGFSEVQEDQQYFYAYVAELEGNHFVLLQNQSDFEARERLLYKVVLVGFLISVALAWLLGWALARRVIAPVVRLARQVRRRDQILDVTPPLAPDYAKDEVGELAAAFDDAFDRLRAALAREQLFTSDVSHELRTPLMVIQSSCELLAATPDLPPRATGPLERMTRAGREMQELVQTFLALARNQGDNDTQAPRASLAAVARRQTAEWQALVEAKGLQWRLSVAPEADHYLWHEPFLRSVMSNLLRNALHYTEHGYIALQVGPTGFVVEDSGIGIPEEQREAMFQPFVRGAGGRGEGLGLGLSLVRRICQLQGWSVALGDSDVGGCRFQISLGTDRIAA</sequence>
<dbReference type="Proteomes" id="UP000064137">
    <property type="component" value="Chromosome"/>
</dbReference>
<dbReference type="Pfam" id="PF00672">
    <property type="entry name" value="HAMP"/>
    <property type="match status" value="1"/>
</dbReference>
<dbReference type="Gene3D" id="3.30.565.10">
    <property type="entry name" value="Histidine kinase-like ATPase, C-terminal domain"/>
    <property type="match status" value="1"/>
</dbReference>
<dbReference type="InterPro" id="IPR036097">
    <property type="entry name" value="HisK_dim/P_sf"/>
</dbReference>
<keyword evidence="4" id="KW-0597">Phosphoprotein</keyword>
<dbReference type="InterPro" id="IPR004358">
    <property type="entry name" value="Sig_transdc_His_kin-like_C"/>
</dbReference>
<dbReference type="GO" id="GO:0000155">
    <property type="term" value="F:phosphorelay sensor kinase activity"/>
    <property type="evidence" value="ECO:0007669"/>
    <property type="project" value="InterPro"/>
</dbReference>
<evidence type="ECO:0000256" key="11">
    <source>
        <dbReference type="SAM" id="Phobius"/>
    </source>
</evidence>
<dbReference type="PROSITE" id="PS50885">
    <property type="entry name" value="HAMP"/>
    <property type="match status" value="1"/>
</dbReference>
<evidence type="ECO:0000259" key="13">
    <source>
        <dbReference type="PROSITE" id="PS50885"/>
    </source>
</evidence>
<evidence type="ECO:0000256" key="9">
    <source>
        <dbReference type="ARBA" id="ARBA00023012"/>
    </source>
</evidence>
<dbReference type="OrthoDB" id="9121563at2"/>
<feature type="transmembrane region" description="Helical" evidence="11">
    <location>
        <begin position="131"/>
        <end position="155"/>
    </location>
</feature>
<keyword evidence="6 11" id="KW-0812">Transmembrane</keyword>
<organism evidence="14 15">
    <name type="scientific">Pseudomonas oryzihabitans</name>
    <dbReference type="NCBI Taxonomy" id="47885"/>
    <lineage>
        <taxon>Bacteria</taxon>
        <taxon>Pseudomonadati</taxon>
        <taxon>Pseudomonadota</taxon>
        <taxon>Gammaproteobacteria</taxon>
        <taxon>Pseudomonadales</taxon>
        <taxon>Pseudomonadaceae</taxon>
        <taxon>Pseudomonas</taxon>
    </lineage>
</organism>